<reference evidence="1" key="1">
    <citation type="submission" date="2014-11" db="EMBL/GenBank/DDBJ databases">
        <authorList>
            <person name="Amaro Gonzalez C."/>
        </authorList>
    </citation>
    <scope>NUCLEOTIDE SEQUENCE</scope>
</reference>
<accession>A0A0E9RP19</accession>
<dbReference type="AlphaFoldDB" id="A0A0E9RP19"/>
<organism evidence="1">
    <name type="scientific">Anguilla anguilla</name>
    <name type="common">European freshwater eel</name>
    <name type="synonym">Muraena anguilla</name>
    <dbReference type="NCBI Taxonomy" id="7936"/>
    <lineage>
        <taxon>Eukaryota</taxon>
        <taxon>Metazoa</taxon>
        <taxon>Chordata</taxon>
        <taxon>Craniata</taxon>
        <taxon>Vertebrata</taxon>
        <taxon>Euteleostomi</taxon>
        <taxon>Actinopterygii</taxon>
        <taxon>Neopterygii</taxon>
        <taxon>Teleostei</taxon>
        <taxon>Anguilliformes</taxon>
        <taxon>Anguillidae</taxon>
        <taxon>Anguilla</taxon>
    </lineage>
</organism>
<reference evidence="1" key="2">
    <citation type="journal article" date="2015" name="Fish Shellfish Immunol.">
        <title>Early steps in the European eel (Anguilla anguilla)-Vibrio vulnificus interaction in the gills: Role of the RtxA13 toxin.</title>
        <authorList>
            <person name="Callol A."/>
            <person name="Pajuelo D."/>
            <person name="Ebbesson L."/>
            <person name="Teles M."/>
            <person name="MacKenzie S."/>
            <person name="Amaro C."/>
        </authorList>
    </citation>
    <scope>NUCLEOTIDE SEQUENCE</scope>
</reference>
<proteinExistence type="predicted"/>
<name>A0A0E9RP19_ANGAN</name>
<sequence>MLFFSTSLGKDSSWSRREKVISVISQFRWTPSHTGQ</sequence>
<evidence type="ECO:0000313" key="1">
    <source>
        <dbReference type="EMBL" id="JAH30165.1"/>
    </source>
</evidence>
<protein>
    <submittedName>
        <fullName evidence="1">Uncharacterized protein</fullName>
    </submittedName>
</protein>
<dbReference type="EMBL" id="GBXM01078412">
    <property type="protein sequence ID" value="JAH30165.1"/>
    <property type="molecule type" value="Transcribed_RNA"/>
</dbReference>